<proteinExistence type="inferred from homology"/>
<evidence type="ECO:0000259" key="5">
    <source>
        <dbReference type="PROSITE" id="PS50173"/>
    </source>
</evidence>
<dbReference type="Pfam" id="PF14377">
    <property type="entry name" value="UBM"/>
    <property type="match status" value="2"/>
</dbReference>
<dbReference type="InterPro" id="IPR025527">
    <property type="entry name" value="HUWE1/Rev1_UBM"/>
</dbReference>
<dbReference type="Pfam" id="PF11799">
    <property type="entry name" value="IMS_C"/>
    <property type="match status" value="1"/>
</dbReference>
<keyword evidence="7" id="KW-1185">Reference proteome</keyword>
<dbReference type="InterPro" id="IPR036775">
    <property type="entry name" value="DNA_pol_Y-fam_lit_finger_sf"/>
</dbReference>
<dbReference type="PROSITE" id="PS50173">
    <property type="entry name" value="UMUC"/>
    <property type="match status" value="1"/>
</dbReference>
<dbReference type="SUPFAM" id="SSF100879">
    <property type="entry name" value="Lesion bypass DNA polymerase (Y-family), little finger domain"/>
    <property type="match status" value="1"/>
</dbReference>
<dbReference type="InterPro" id="IPR017961">
    <property type="entry name" value="DNA_pol_Y-fam_little_finger"/>
</dbReference>
<feature type="compositionally biased region" description="Low complexity" evidence="4">
    <location>
        <begin position="474"/>
        <end position="490"/>
    </location>
</feature>
<feature type="domain" description="UmuC" evidence="5">
    <location>
        <begin position="30"/>
        <end position="240"/>
    </location>
</feature>
<dbReference type="GeneID" id="108444180"/>
<reference evidence="6 7" key="1">
    <citation type="submission" date="2020-10" db="EMBL/GenBank/DDBJ databases">
        <title>Pygocentrus nattereri (red-bellied piranha) genome, fPygNat1, primary haplotype.</title>
        <authorList>
            <person name="Myers G."/>
            <person name="Meyer A."/>
            <person name="Karagic N."/>
            <person name="Pippel M."/>
            <person name="Winkler S."/>
            <person name="Tracey A."/>
            <person name="Wood J."/>
            <person name="Formenti G."/>
            <person name="Howe K."/>
            <person name="Fedrigo O."/>
            <person name="Jarvis E.D."/>
        </authorList>
    </citation>
    <scope>NUCLEOTIDE SEQUENCE [LARGE SCALE GENOMIC DNA]</scope>
</reference>
<dbReference type="GO" id="GO:0006281">
    <property type="term" value="P:DNA repair"/>
    <property type="evidence" value="ECO:0007669"/>
    <property type="project" value="InterPro"/>
</dbReference>
<dbReference type="PANTHER" id="PTHR46404">
    <property type="entry name" value="DNA POLYMERASE IOTA"/>
    <property type="match status" value="1"/>
</dbReference>
<dbReference type="Gene3D" id="1.10.150.20">
    <property type="entry name" value="5' to 3' exonuclease, C-terminal subdomain"/>
    <property type="match status" value="1"/>
</dbReference>
<dbReference type="AlphaFoldDB" id="A0AAR2LQT4"/>
<evidence type="ECO:0000256" key="4">
    <source>
        <dbReference type="SAM" id="MobiDB-lite"/>
    </source>
</evidence>
<keyword evidence="3" id="KW-0808">Transferase</keyword>
<dbReference type="InterPro" id="IPR053848">
    <property type="entry name" value="IMS_HHH_1"/>
</dbReference>
<dbReference type="GO" id="GO:0019985">
    <property type="term" value="P:translesion synthesis"/>
    <property type="evidence" value="ECO:0007669"/>
    <property type="project" value="TreeGrafter"/>
</dbReference>
<dbReference type="Proteomes" id="UP001501920">
    <property type="component" value="Chromosome 20"/>
</dbReference>
<dbReference type="PIRSF" id="PIRSF036603">
    <property type="entry name" value="DPol_eta"/>
    <property type="match status" value="1"/>
</dbReference>
<evidence type="ECO:0000313" key="6">
    <source>
        <dbReference type="Ensembl" id="ENSPNAP00000078948.1"/>
    </source>
</evidence>
<dbReference type="Pfam" id="PF00817">
    <property type="entry name" value="IMS"/>
    <property type="match status" value="1"/>
</dbReference>
<feature type="compositionally biased region" description="Basic residues" evidence="4">
    <location>
        <begin position="672"/>
        <end position="699"/>
    </location>
</feature>
<gene>
    <name evidence="6" type="primary">POLI</name>
</gene>
<dbReference type="Gene3D" id="3.30.70.270">
    <property type="match status" value="1"/>
</dbReference>
<evidence type="ECO:0000256" key="3">
    <source>
        <dbReference type="ARBA" id="ARBA00022679"/>
    </source>
</evidence>
<dbReference type="InterPro" id="IPR043502">
    <property type="entry name" value="DNA/RNA_pol_sf"/>
</dbReference>
<evidence type="ECO:0000313" key="7">
    <source>
        <dbReference type="Proteomes" id="UP001501920"/>
    </source>
</evidence>
<keyword evidence="2" id="KW-0237">DNA synthesis</keyword>
<dbReference type="GO" id="GO:0003887">
    <property type="term" value="F:DNA-directed DNA polymerase activity"/>
    <property type="evidence" value="ECO:0007669"/>
    <property type="project" value="InterPro"/>
</dbReference>
<dbReference type="InterPro" id="IPR001126">
    <property type="entry name" value="UmuC"/>
</dbReference>
<name>A0AAR2LQT4_PYGNA</name>
<dbReference type="Gene3D" id="3.30.1490.100">
    <property type="entry name" value="DNA polymerase, Y-family, little finger domain"/>
    <property type="match status" value="1"/>
</dbReference>
<reference evidence="6" key="2">
    <citation type="submission" date="2025-08" db="UniProtKB">
        <authorList>
            <consortium name="Ensembl"/>
        </authorList>
    </citation>
    <scope>IDENTIFICATION</scope>
</reference>
<sequence>MDPVEEGEAEWDALDSGGVDRAEEDGQRVILHFDLDCFYAQVEMIRNPALRTKPLGVQQKYIVVTCNYVARERGVNKLMGVKEALEKCPDLVLVKGEDLVHYREISYRVTELLMSYCPLVERLGFDENFMDVTEMVDKRMKETNISDLSFVGHIYGHEASAVGVREHSRLAVGSVIAAELREALRSRLELTSCAGVANSKLLAKLVSGAFKPNQQTTLLPQSRGTLMDSLSGPCKVPGIGYRTGARLKALGVLSVRDLQMFPLRELIRVFGEANGKRLQSLACGTDLSPVTPAGPPQSLSDEDSFKKISTVSEVESKVKDLLSSLCERMRKDGRLPQTLRLTLRRATTDTLSRWFSRESRQCPIPKHTAHRIRTGCSEAVPQLVSIAMKLFHRVVDVSGSFHLTLLNVCFSNLQNKTPSRTSISSFFTHSAATAAHTLTRGQETEADVSLCEDSSGFTQPDDTQNSKEFMHTPLSTSSSSSSSLLSQNSLPQPVGAKSSTFPKRPAPKHSGLDARDSGMASIPEEKCSRLPPHVDPDVFQALPEHIQMELMASFQAGASVPEGSMERRPSGPAEQPGEPIQFHINQQETPQHAQLALNQSSWVVHNDDLSAGDAPNDDLGMEGQRSPDSRAAESRPLAQTSRPDVPPNVDPLVFSQLPSDMQTELLAEWKQRKPALKTSSRRAAKPSPKHTAARGRRAAAKGSPDNSLLRYFRPQREENATGPQRYC</sequence>
<dbReference type="FunFam" id="3.30.1490.100:FF:000003">
    <property type="entry name" value="Polymerase (DNA directed) iota"/>
    <property type="match status" value="1"/>
</dbReference>
<protein>
    <recommendedName>
        <fullName evidence="5">UmuC domain-containing protein</fullName>
    </recommendedName>
</protein>
<reference evidence="6" key="3">
    <citation type="submission" date="2025-09" db="UniProtKB">
        <authorList>
            <consortium name="Ensembl"/>
        </authorList>
    </citation>
    <scope>IDENTIFICATION</scope>
</reference>
<dbReference type="Pfam" id="PF21999">
    <property type="entry name" value="IMS_HHH_1"/>
    <property type="match status" value="1"/>
</dbReference>
<dbReference type="Gene3D" id="3.40.1170.60">
    <property type="match status" value="1"/>
</dbReference>
<dbReference type="Gene3D" id="6.10.250.1630">
    <property type="match status" value="2"/>
</dbReference>
<evidence type="ECO:0000256" key="1">
    <source>
        <dbReference type="ARBA" id="ARBA00010945"/>
    </source>
</evidence>
<feature type="region of interest" description="Disordered" evidence="4">
    <location>
        <begin position="606"/>
        <end position="727"/>
    </location>
</feature>
<evidence type="ECO:0000256" key="2">
    <source>
        <dbReference type="ARBA" id="ARBA00022634"/>
    </source>
</evidence>
<feature type="region of interest" description="Disordered" evidence="4">
    <location>
        <begin position="558"/>
        <end position="578"/>
    </location>
</feature>
<dbReference type="InterPro" id="IPR043128">
    <property type="entry name" value="Rev_trsase/Diguanyl_cyclase"/>
</dbReference>
<organism evidence="6 7">
    <name type="scientific">Pygocentrus nattereri</name>
    <name type="common">Red-bellied piranha</name>
    <dbReference type="NCBI Taxonomy" id="42514"/>
    <lineage>
        <taxon>Eukaryota</taxon>
        <taxon>Metazoa</taxon>
        <taxon>Chordata</taxon>
        <taxon>Craniata</taxon>
        <taxon>Vertebrata</taxon>
        <taxon>Euteleostomi</taxon>
        <taxon>Actinopterygii</taxon>
        <taxon>Neopterygii</taxon>
        <taxon>Teleostei</taxon>
        <taxon>Ostariophysi</taxon>
        <taxon>Characiformes</taxon>
        <taxon>Characoidei</taxon>
        <taxon>Pygocentrus</taxon>
    </lineage>
</organism>
<dbReference type="GO" id="GO:0003684">
    <property type="term" value="F:damaged DNA binding"/>
    <property type="evidence" value="ECO:0007669"/>
    <property type="project" value="InterPro"/>
</dbReference>
<feature type="region of interest" description="Disordered" evidence="4">
    <location>
        <begin position="439"/>
        <end position="518"/>
    </location>
</feature>
<dbReference type="RefSeq" id="XP_037387565.1">
    <property type="nucleotide sequence ID" value="XM_037531668.1"/>
</dbReference>
<dbReference type="SUPFAM" id="SSF56672">
    <property type="entry name" value="DNA/RNA polymerases"/>
    <property type="match status" value="1"/>
</dbReference>
<dbReference type="PANTHER" id="PTHR46404:SF1">
    <property type="entry name" value="DNA POLYMERASE IOTA"/>
    <property type="match status" value="1"/>
</dbReference>
<dbReference type="FunFam" id="3.40.1170.60:FF:000006">
    <property type="entry name" value="DNA polymerase iota"/>
    <property type="match status" value="1"/>
</dbReference>
<dbReference type="FunFam" id="3.30.70.270:FF:000013">
    <property type="entry name" value="Polymerase (DNA directed) iota"/>
    <property type="match status" value="1"/>
</dbReference>
<accession>A0AAR2LQT4</accession>
<dbReference type="Ensembl" id="ENSPNAT00000065860.1">
    <property type="protein sequence ID" value="ENSPNAP00000078948.1"/>
    <property type="gene ID" value="ENSPNAG00000017921.2"/>
</dbReference>
<comment type="similarity">
    <text evidence="1">Belongs to the DNA polymerase type-Y family.</text>
</comment>
<dbReference type="GeneTree" id="ENSGT00940000159487"/>